<dbReference type="Pfam" id="PF20144">
    <property type="entry name" value="TIG_SUH"/>
    <property type="match status" value="1"/>
</dbReference>
<dbReference type="Pfam" id="PF09271">
    <property type="entry name" value="LAG1-DNAbind"/>
    <property type="match status" value="1"/>
</dbReference>
<name>A0A4U5N4Q2_STECR</name>
<evidence type="ECO:0000313" key="10">
    <source>
        <dbReference type="Proteomes" id="UP000298663"/>
    </source>
</evidence>
<gene>
    <name evidence="9" type="ORF">L596_018216</name>
</gene>
<dbReference type="InterPro" id="IPR014756">
    <property type="entry name" value="Ig_E-set"/>
</dbReference>
<comment type="similarity">
    <text evidence="2">Belongs to the Su(H) family.</text>
</comment>
<organism evidence="9 10">
    <name type="scientific">Steinernema carpocapsae</name>
    <name type="common">Entomopathogenic nematode</name>
    <dbReference type="NCBI Taxonomy" id="34508"/>
    <lineage>
        <taxon>Eukaryota</taxon>
        <taxon>Metazoa</taxon>
        <taxon>Ecdysozoa</taxon>
        <taxon>Nematoda</taxon>
        <taxon>Chromadorea</taxon>
        <taxon>Rhabditida</taxon>
        <taxon>Tylenchina</taxon>
        <taxon>Panagrolaimomorpha</taxon>
        <taxon>Strongyloidoidea</taxon>
        <taxon>Steinernematidae</taxon>
        <taxon>Steinernema</taxon>
    </lineage>
</organism>
<sequence length="434" mass="49780">MRNPREYNCRVTMGYPKTAQKSYGRERRLLMCYPAVVLQGEGWRRRVDDPNMPCKSSDCRIHRWRPPFTDAGVEDKRTFVTAEMKTTNGEVWRIPDAIFNGVPAMAQLRINDDREDISVRATFLKLRLFYNNCHEIGVFTSNMISVVSKPHRTATVTGASGMAFKSGDVITLSIRNTKMTRNLCLSNGNVSADLPYYSTFFIYLVDEDMEESEKIQVIEDQPITYGSVVKLVDTENNIGLPKMRILRADERGIDICGTPGVQEVLHFQRAAFQFFEEPNLFLGLDDRDYQTVRPKFVKREPFVVKPAGNRVADMYTYDMWLLIPHETISFTFAEMNGPTDSVTPAPYFDSHFKYGDEGYVTLVGRDFSARLQAWLDDIPMETFYKNSETIVCRLPSKEEREESVERLKEAGIAVQSLLYLVRDDGVLYPSPFIL</sequence>
<dbReference type="InterPro" id="IPR036358">
    <property type="entry name" value="BTD_sf"/>
</dbReference>
<dbReference type="SMART" id="SM01267">
    <property type="entry name" value="LAG1_DNAbind"/>
    <property type="match status" value="1"/>
</dbReference>
<evidence type="ECO:0000259" key="8">
    <source>
        <dbReference type="SMART" id="SM01268"/>
    </source>
</evidence>
<dbReference type="GO" id="GO:0001228">
    <property type="term" value="F:DNA-binding transcription activator activity, RNA polymerase II-specific"/>
    <property type="evidence" value="ECO:0007669"/>
    <property type="project" value="InterPro"/>
</dbReference>
<comment type="caution">
    <text evidence="9">The sequence shown here is derived from an EMBL/GenBank/DDBJ whole genome shotgun (WGS) entry which is preliminary data.</text>
</comment>
<dbReference type="InterPro" id="IPR015350">
    <property type="entry name" value="Beta-trefoil_DNA-bd_dom"/>
</dbReference>
<dbReference type="SUPFAM" id="SSF110217">
    <property type="entry name" value="DNA-binding protein LAG-1 (CSL)"/>
    <property type="match status" value="1"/>
</dbReference>
<keyword evidence="4" id="KW-0238">DNA-binding</keyword>
<evidence type="ECO:0000256" key="5">
    <source>
        <dbReference type="ARBA" id="ARBA00023163"/>
    </source>
</evidence>
<dbReference type="InterPro" id="IPR037095">
    <property type="entry name" value="RBP-J/Cbf11_DNA-bd_sf"/>
</dbReference>
<accession>A0A4U5N4Q2</accession>
<dbReference type="InterPro" id="IPR008967">
    <property type="entry name" value="p53-like_TF_DNA-bd_sf"/>
</dbReference>
<dbReference type="SMART" id="SM01268">
    <property type="entry name" value="BTD"/>
    <property type="match status" value="1"/>
</dbReference>
<evidence type="ECO:0000256" key="3">
    <source>
        <dbReference type="ARBA" id="ARBA00023015"/>
    </source>
</evidence>
<dbReference type="Proteomes" id="UP000298663">
    <property type="component" value="Unassembled WGS sequence"/>
</dbReference>
<keyword evidence="5" id="KW-0804">Transcription</keyword>
<comment type="subcellular location">
    <subcellularLocation>
        <location evidence="1">Nucleus</location>
    </subcellularLocation>
</comment>
<dbReference type="Gene3D" id="2.60.40.10">
    <property type="entry name" value="Immunoglobulins"/>
    <property type="match status" value="1"/>
</dbReference>
<dbReference type="SUPFAM" id="SSF81296">
    <property type="entry name" value="E set domains"/>
    <property type="match status" value="1"/>
</dbReference>
<keyword evidence="3" id="KW-0805">Transcription regulation</keyword>
<dbReference type="Gene3D" id="2.60.40.1450">
    <property type="entry name" value="LAG1, DNA binding domain"/>
    <property type="match status" value="1"/>
</dbReference>
<dbReference type="GO" id="GO:0000978">
    <property type="term" value="F:RNA polymerase II cis-regulatory region sequence-specific DNA binding"/>
    <property type="evidence" value="ECO:0007669"/>
    <property type="project" value="InterPro"/>
</dbReference>
<dbReference type="PANTHER" id="PTHR10665">
    <property type="entry name" value="RECOMBINING BINDING PROTEIN SUPPRESSOR OF HAIRLESS"/>
    <property type="match status" value="1"/>
</dbReference>
<dbReference type="InterPro" id="IPR040159">
    <property type="entry name" value="CLS_fam"/>
</dbReference>
<dbReference type="Gene3D" id="2.80.10.50">
    <property type="match status" value="1"/>
</dbReference>
<evidence type="ECO:0000256" key="6">
    <source>
        <dbReference type="ARBA" id="ARBA00023242"/>
    </source>
</evidence>
<dbReference type="STRING" id="34508.A0A4U5N4Q2"/>
<dbReference type="InterPro" id="IPR013783">
    <property type="entry name" value="Ig-like_fold"/>
</dbReference>
<dbReference type="EMBL" id="AZBU02000005">
    <property type="protein sequence ID" value="TKR77202.1"/>
    <property type="molecule type" value="Genomic_DNA"/>
</dbReference>
<evidence type="ECO:0000259" key="7">
    <source>
        <dbReference type="SMART" id="SM01267"/>
    </source>
</evidence>
<dbReference type="InterPro" id="IPR015351">
    <property type="entry name" value="RBP-J/Cbf11/Cbf12_DNA-bd"/>
</dbReference>
<evidence type="ECO:0000256" key="1">
    <source>
        <dbReference type="ARBA" id="ARBA00004123"/>
    </source>
</evidence>
<dbReference type="InterPro" id="IPR038007">
    <property type="entry name" value="RBP-Jkappa_IPT"/>
</dbReference>
<dbReference type="SUPFAM" id="SSF49417">
    <property type="entry name" value="p53-like transcription factors"/>
    <property type="match status" value="1"/>
</dbReference>
<feature type="domain" description="RBP-J/Cbf11/Cbf12 DNA binding" evidence="7">
    <location>
        <begin position="10"/>
        <end position="160"/>
    </location>
</feature>
<evidence type="ECO:0000256" key="2">
    <source>
        <dbReference type="ARBA" id="ARBA00009704"/>
    </source>
</evidence>
<evidence type="ECO:0000256" key="4">
    <source>
        <dbReference type="ARBA" id="ARBA00023125"/>
    </source>
</evidence>
<dbReference type="AlphaFoldDB" id="A0A4U5N4Q2"/>
<keyword evidence="10" id="KW-1185">Reference proteome</keyword>
<reference evidence="9 10" key="2">
    <citation type="journal article" date="2019" name="G3 (Bethesda)">
        <title>Hybrid Assembly of the Genome of the Entomopathogenic Nematode Steinernema carpocapsae Identifies the X-Chromosome.</title>
        <authorList>
            <person name="Serra L."/>
            <person name="Macchietto M."/>
            <person name="Macias-Munoz A."/>
            <person name="McGill C.J."/>
            <person name="Rodriguez I.M."/>
            <person name="Rodriguez B."/>
            <person name="Murad R."/>
            <person name="Mortazavi A."/>
        </authorList>
    </citation>
    <scope>NUCLEOTIDE SEQUENCE [LARGE SCALE GENOMIC DNA]</scope>
    <source>
        <strain evidence="9 10">ALL</strain>
    </source>
</reference>
<keyword evidence="6" id="KW-0539">Nucleus</keyword>
<dbReference type="GO" id="GO:0005634">
    <property type="term" value="C:nucleus"/>
    <property type="evidence" value="ECO:0007669"/>
    <property type="project" value="UniProtKB-SubCell"/>
</dbReference>
<evidence type="ECO:0000313" key="9">
    <source>
        <dbReference type="EMBL" id="TKR77202.1"/>
    </source>
</evidence>
<dbReference type="OrthoDB" id="10379009at2759"/>
<reference evidence="9 10" key="1">
    <citation type="journal article" date="2015" name="Genome Biol.">
        <title>Comparative genomics of Steinernema reveals deeply conserved gene regulatory networks.</title>
        <authorList>
            <person name="Dillman A.R."/>
            <person name="Macchietto M."/>
            <person name="Porter C.F."/>
            <person name="Rogers A."/>
            <person name="Williams B."/>
            <person name="Antoshechkin I."/>
            <person name="Lee M.M."/>
            <person name="Goodwin Z."/>
            <person name="Lu X."/>
            <person name="Lewis E.E."/>
            <person name="Goodrich-Blair H."/>
            <person name="Stock S.P."/>
            <person name="Adams B.J."/>
            <person name="Sternberg P.W."/>
            <person name="Mortazavi A."/>
        </authorList>
    </citation>
    <scope>NUCLEOTIDE SEQUENCE [LARGE SCALE GENOMIC DNA]</scope>
    <source>
        <strain evidence="9 10">ALL</strain>
    </source>
</reference>
<feature type="domain" description="Beta-trefoil DNA-binding" evidence="8">
    <location>
        <begin position="162"/>
        <end position="320"/>
    </location>
</feature>
<proteinExistence type="inferred from homology"/>
<protein>
    <submittedName>
        <fullName evidence="9">Uncharacterized protein</fullName>
    </submittedName>
</protein>
<dbReference type="Pfam" id="PF09270">
    <property type="entry name" value="BTD"/>
    <property type="match status" value="1"/>
</dbReference>